<reference evidence="1" key="1">
    <citation type="submission" date="2022-11" db="EMBL/GenBank/DDBJ databases">
        <title>Genome Sequence of Boeremia exigua.</title>
        <authorList>
            <person name="Buettner E."/>
        </authorList>
    </citation>
    <scope>NUCLEOTIDE SEQUENCE</scope>
    <source>
        <strain evidence="1">CU02</strain>
    </source>
</reference>
<sequence>MSDPRVYTISWICAISTEANAARAFLDEKHEGPESIAINDDNTYTLGKIGNHFVVIAVLPDGKYGTVSAASVASSLLHSFPNVRVGLMVGIGGGAPSSKHDIRLGDVVVSAPRNDGTGGVFQYDFGKTMQHQKFLTTGYLNQAPTILRTAVADLRARYEADGYRIAETIDTILDNKRRLRKKYGKPEPRYDRLYKSTIVHPEGVEVAEQACASACSSDPADLVLRKERDEDEDDPTIHYGLIASANQIMKNAQFRDGLAKERGVLCFEMEAAGLMNQFPCIAIRGICDYSDTHKNKDWQGYAAMTAAAYAKDLLLRIHPNRIEAEKKLGDLVSALKDTLDDHREIPRQHVNIVQDAARERLSDRQKECLQLFRLTESTKDTTYESTKRRVEDRVAGTCKWVLEHENFRVWSEKESGPLLISADPGCGKSVLAKYLIDDVLPRTSTICYFFFKDPDQSTVQQALCALLHQLFCQKPFLIEHAMGRFDQNGKSLANSTECLLPILENAVNDSRAGAIITVIDALDECVGSALRDLLDHIEKQCHKAKASNRRLMYLFTTRPYDPIISDFRSLFSHSSRIHIPGEFESERISREVNLVIKHRVRRLAQTECLKDEIKEALADRLLEVSHRTYLWVYLVFDYLRDNMFKKTKAGVAAAISKLPKGVNSAYENILSRSKDCAMARKALAIILVAKRPLTIAEMNVALNVEPRARCLDDIDLESHDDFLKSLRSWCGLFISVHEGNVYLLHHTAREFLLADLSAAVVSNPRLRWHQSMNIRQAGKELTGISLVGYAARQWTSHFRESIESEDADIISLAIELLRPCFQLYQSWIWVHFHSASRQLREDDTDFVTELGVASYFGLQEVVECLFQDGHDGEVEDGAAKLTPLLWAIYRGHYGMVKLLLDNGAEVNTMSNASGNKPLNYKDHIGSSVDRYDKRDVHLKTRVSALELAIITSYAVEGTSTKIVQLLLHRGANIDTLSEIYGTPLGAAAHKGNKEVVELLLKNSAWVNKRSHHYGSALGAAAFRGFCEIVRILLEYGADTSIMGLDETKPLYLASRHNHVETVRLLLRYNANPDITNAHGWTPLATTSKGAYVDLVELLLEHNTDPNFPCRNGWTPLLLAAEEGHQDVVKILLDSGANWSIKNTVGWKPLDLAFNLNRVEVVDMLLERGAEFTPSLDGWTPLHSAASRGYTEMLRLLLNKGADIAKIDNRGWTPLHAAWETGHCETGQMLLKKDAGLLFATDYSGRTPLHVAIDRDRFEFTKLLLQNEISSSVPQDDDWPPLPCGPFPLPALDVNNEAASSLNRKTSQLLFATTEAGFTPLHLAAVRGDLRMMELLLAKSESILAAATNDGFTPMHLAIANGHLDVVSLLITKDVDITTVVKYRWSSLKLALDYNHIEIAKRLLEADHYTQVGGLDQMFGTIANLFAVKGHTDLLRFCEERNPGSLNLADSHNRTPLHMAAQGGYLDTYFYVARQNLNQLAVDAKGDDLLCFASSGGSLHFIQNLLNDCTPPHRQKGTWSPLHWACRAGDADVVEELFARRYKCEQVTVPDLPDIWTPLAIAVFHGHGTMVAGLSEPCKASLGAKDWPVNTTGGLRLQVECDGCFHGADTDEASQDSGVVTSL</sequence>
<keyword evidence="2" id="KW-1185">Reference proteome</keyword>
<dbReference type="Proteomes" id="UP001153331">
    <property type="component" value="Unassembled WGS sequence"/>
</dbReference>
<dbReference type="EMBL" id="JAPHNI010000007">
    <property type="protein sequence ID" value="KAJ8118893.1"/>
    <property type="molecule type" value="Genomic_DNA"/>
</dbReference>
<organism evidence="1 2">
    <name type="scientific">Boeremia exigua</name>
    <dbReference type="NCBI Taxonomy" id="749465"/>
    <lineage>
        <taxon>Eukaryota</taxon>
        <taxon>Fungi</taxon>
        <taxon>Dikarya</taxon>
        <taxon>Ascomycota</taxon>
        <taxon>Pezizomycotina</taxon>
        <taxon>Dothideomycetes</taxon>
        <taxon>Pleosporomycetidae</taxon>
        <taxon>Pleosporales</taxon>
        <taxon>Pleosporineae</taxon>
        <taxon>Didymellaceae</taxon>
        <taxon>Boeremia</taxon>
    </lineage>
</organism>
<protein>
    <submittedName>
        <fullName evidence="1">Uncharacterized protein</fullName>
    </submittedName>
</protein>
<comment type="caution">
    <text evidence="1">The sequence shown here is derived from an EMBL/GenBank/DDBJ whole genome shotgun (WGS) entry which is preliminary data.</text>
</comment>
<proteinExistence type="predicted"/>
<name>A0ACC2IUL7_9PLEO</name>
<accession>A0ACC2IUL7</accession>
<evidence type="ECO:0000313" key="2">
    <source>
        <dbReference type="Proteomes" id="UP001153331"/>
    </source>
</evidence>
<gene>
    <name evidence="1" type="ORF">OPT61_g223</name>
</gene>
<evidence type="ECO:0000313" key="1">
    <source>
        <dbReference type="EMBL" id="KAJ8118893.1"/>
    </source>
</evidence>